<evidence type="ECO:0000313" key="3">
    <source>
        <dbReference type="Proteomes" id="UP001142078"/>
    </source>
</evidence>
<proteinExistence type="predicted"/>
<dbReference type="InterPro" id="IPR007630">
    <property type="entry name" value="RNA_pol_sigma70_r4"/>
</dbReference>
<accession>A0A9X2MDY5</accession>
<dbReference type="GO" id="GO:0006352">
    <property type="term" value="P:DNA-templated transcription initiation"/>
    <property type="evidence" value="ECO:0007669"/>
    <property type="project" value="InterPro"/>
</dbReference>
<reference evidence="2" key="1">
    <citation type="submission" date="2022-07" db="EMBL/GenBank/DDBJ databases">
        <title>Enhanced cultured diversity of the mouse gut microbiota enables custom-made synthetic communities.</title>
        <authorList>
            <person name="Afrizal A."/>
        </authorList>
    </citation>
    <scope>NUCLEOTIDE SEQUENCE</scope>
    <source>
        <strain evidence="2">DSM 29482</strain>
    </source>
</reference>
<dbReference type="GO" id="GO:0003700">
    <property type="term" value="F:DNA-binding transcription factor activity"/>
    <property type="evidence" value="ECO:0007669"/>
    <property type="project" value="InterPro"/>
</dbReference>
<protein>
    <recommendedName>
        <fullName evidence="1">RNA polymerase sigma-70 region 4 domain-containing protein</fullName>
    </recommendedName>
</protein>
<organism evidence="2 3">
    <name type="scientific">Anaerosalibacter massiliensis</name>
    <dbReference type="NCBI Taxonomy" id="1347392"/>
    <lineage>
        <taxon>Bacteria</taxon>
        <taxon>Bacillati</taxon>
        <taxon>Bacillota</taxon>
        <taxon>Tissierellia</taxon>
        <taxon>Tissierellales</taxon>
        <taxon>Sporanaerobacteraceae</taxon>
        <taxon>Anaerosalibacter</taxon>
    </lineage>
</organism>
<evidence type="ECO:0000313" key="2">
    <source>
        <dbReference type="EMBL" id="MCR2043222.1"/>
    </source>
</evidence>
<sequence>MIETTFDLRYNIAALTIAILSNKTPEQAFAVIEETSPTKVYDNKDVIDMVRFQKQGMTYREIGEMYGINKDAVRNRMRKKTFSDGSLKKVNN</sequence>
<evidence type="ECO:0000259" key="1">
    <source>
        <dbReference type="Pfam" id="PF04545"/>
    </source>
</evidence>
<comment type="caution">
    <text evidence="2">The sequence shown here is derived from an EMBL/GenBank/DDBJ whole genome shotgun (WGS) entry which is preliminary data.</text>
</comment>
<gene>
    <name evidence="2" type="ORF">NSA23_03725</name>
</gene>
<dbReference type="Pfam" id="PF04545">
    <property type="entry name" value="Sigma70_r4"/>
    <property type="match status" value="1"/>
</dbReference>
<keyword evidence="3" id="KW-1185">Reference proteome</keyword>
<feature type="domain" description="RNA polymerase sigma-70 region 4" evidence="1">
    <location>
        <begin position="44"/>
        <end position="79"/>
    </location>
</feature>
<dbReference type="EMBL" id="JANJZL010000002">
    <property type="protein sequence ID" value="MCR2043222.1"/>
    <property type="molecule type" value="Genomic_DNA"/>
</dbReference>
<name>A0A9X2MDY5_9FIRM</name>
<dbReference type="RefSeq" id="WP_257490194.1">
    <property type="nucleotide sequence ID" value="NZ_JANJZL010000002.1"/>
</dbReference>
<dbReference type="InterPro" id="IPR013324">
    <property type="entry name" value="RNA_pol_sigma_r3/r4-like"/>
</dbReference>
<dbReference type="AlphaFoldDB" id="A0A9X2MDY5"/>
<dbReference type="Gene3D" id="1.10.10.60">
    <property type="entry name" value="Homeodomain-like"/>
    <property type="match status" value="1"/>
</dbReference>
<dbReference type="Proteomes" id="UP001142078">
    <property type="component" value="Unassembled WGS sequence"/>
</dbReference>
<dbReference type="SUPFAM" id="SSF88659">
    <property type="entry name" value="Sigma3 and sigma4 domains of RNA polymerase sigma factors"/>
    <property type="match status" value="1"/>
</dbReference>